<gene>
    <name evidence="3" type="ORF">ODALV1_LOCUS31385</name>
</gene>
<feature type="domain" description="Fe2OG dioxygenase" evidence="2">
    <location>
        <begin position="92"/>
        <end position="202"/>
    </location>
</feature>
<dbReference type="InterPro" id="IPR050231">
    <property type="entry name" value="Iron_ascorbate_oxido_reductase"/>
</dbReference>
<keyword evidence="1" id="KW-0408">Iron</keyword>
<dbReference type="SUPFAM" id="SSF51197">
    <property type="entry name" value="Clavaminate synthase-like"/>
    <property type="match status" value="1"/>
</dbReference>
<organism evidence="3 4">
    <name type="scientific">Orchesella dallaii</name>
    <dbReference type="NCBI Taxonomy" id="48710"/>
    <lineage>
        <taxon>Eukaryota</taxon>
        <taxon>Metazoa</taxon>
        <taxon>Ecdysozoa</taxon>
        <taxon>Arthropoda</taxon>
        <taxon>Hexapoda</taxon>
        <taxon>Collembola</taxon>
        <taxon>Entomobryomorpha</taxon>
        <taxon>Entomobryoidea</taxon>
        <taxon>Orchesellidae</taxon>
        <taxon>Orchesellinae</taxon>
        <taxon>Orchesella</taxon>
    </lineage>
</organism>
<evidence type="ECO:0000256" key="1">
    <source>
        <dbReference type="RuleBase" id="RU003682"/>
    </source>
</evidence>
<dbReference type="InterPro" id="IPR005123">
    <property type="entry name" value="Oxoglu/Fe-dep_dioxygenase_dom"/>
</dbReference>
<evidence type="ECO:0000313" key="4">
    <source>
        <dbReference type="Proteomes" id="UP001642540"/>
    </source>
</evidence>
<dbReference type="PROSITE" id="PS51471">
    <property type="entry name" value="FE2OG_OXY"/>
    <property type="match status" value="1"/>
</dbReference>
<evidence type="ECO:0000259" key="2">
    <source>
        <dbReference type="PROSITE" id="PS51471"/>
    </source>
</evidence>
<comment type="caution">
    <text evidence="3">The sequence shown here is derived from an EMBL/GenBank/DDBJ whole genome shotgun (WGS) entry which is preliminary data.</text>
</comment>
<dbReference type="PANTHER" id="PTHR47990">
    <property type="entry name" value="2-OXOGLUTARATE (2OG) AND FE(II)-DEPENDENT OXYGENASE SUPERFAMILY PROTEIN-RELATED"/>
    <property type="match status" value="1"/>
</dbReference>
<dbReference type="EMBL" id="CAXLJM020000170">
    <property type="protein sequence ID" value="CAL8148315.1"/>
    <property type="molecule type" value="Genomic_DNA"/>
</dbReference>
<keyword evidence="1" id="KW-0560">Oxidoreductase</keyword>
<proteinExistence type="inferred from homology"/>
<protein>
    <recommendedName>
        <fullName evidence="2">Fe2OG dioxygenase domain-containing protein</fullName>
    </recommendedName>
</protein>
<keyword evidence="4" id="KW-1185">Reference proteome</keyword>
<dbReference type="Pfam" id="PF03171">
    <property type="entry name" value="2OG-FeII_Oxy"/>
    <property type="match status" value="1"/>
</dbReference>
<reference evidence="3 4" key="1">
    <citation type="submission" date="2024-08" db="EMBL/GenBank/DDBJ databases">
        <authorList>
            <person name="Cucini C."/>
            <person name="Frati F."/>
        </authorList>
    </citation>
    <scope>NUCLEOTIDE SEQUENCE [LARGE SCALE GENOMIC DNA]</scope>
</reference>
<dbReference type="InterPro" id="IPR027443">
    <property type="entry name" value="IPNS-like_sf"/>
</dbReference>
<sequence length="240" mass="27371">MNDRIYVDSPMVAEPKPFDFRESFDFFGDTDFISQAPSNAIDVQFSKSMVELQDACHPLCMDLMKLLGMGLELDDEDYFVRRSKWLQDNKSPSYKTFRALYYPAIPENIEIPVGQARVKEHSDHGFITLLFQDDTGGLEVRDREGNWIAADPIHGSIVVNIGDLLEFWSGGYLRATKHRVLIPELEIQKRISRQSIVYFLHPDSQTTLSPLPSKLIKKYHFSSILSGDFAEAKLAGVKSY</sequence>
<comment type="similarity">
    <text evidence="1">Belongs to the iron/ascorbate-dependent oxidoreductase family.</text>
</comment>
<name>A0ABP1S9N7_9HEXA</name>
<evidence type="ECO:0000313" key="3">
    <source>
        <dbReference type="EMBL" id="CAL8148315.1"/>
    </source>
</evidence>
<dbReference type="Gene3D" id="2.60.120.330">
    <property type="entry name" value="B-lactam Antibiotic, Isopenicillin N Synthase, Chain"/>
    <property type="match status" value="1"/>
</dbReference>
<dbReference type="Proteomes" id="UP001642540">
    <property type="component" value="Unassembled WGS sequence"/>
</dbReference>
<accession>A0ABP1S9N7</accession>
<dbReference type="InterPro" id="IPR044861">
    <property type="entry name" value="IPNS-like_FE2OG_OXY"/>
</dbReference>
<keyword evidence="1" id="KW-0479">Metal-binding</keyword>